<accession>A0A2I0JJ05</accession>
<dbReference type="STRING" id="22663.A0A2I0JJ05"/>
<dbReference type="EMBL" id="PGOL01001616">
    <property type="protein sequence ID" value="PKI56232.1"/>
    <property type="molecule type" value="Genomic_DNA"/>
</dbReference>
<dbReference type="PANTHER" id="PTHR47481">
    <property type="match status" value="1"/>
</dbReference>
<reference evidence="3 4" key="1">
    <citation type="submission" date="2017-11" db="EMBL/GenBank/DDBJ databases">
        <title>De-novo sequencing of pomegranate (Punica granatum L.) genome.</title>
        <authorList>
            <person name="Akparov Z."/>
            <person name="Amiraslanov A."/>
            <person name="Hajiyeva S."/>
            <person name="Abbasov M."/>
            <person name="Kaur K."/>
            <person name="Hamwieh A."/>
            <person name="Solovyev V."/>
            <person name="Salamov A."/>
            <person name="Braich B."/>
            <person name="Kosarev P."/>
            <person name="Mahmoud A."/>
            <person name="Hajiyev E."/>
            <person name="Babayeva S."/>
            <person name="Izzatullayeva V."/>
            <person name="Mammadov A."/>
            <person name="Mammadov A."/>
            <person name="Sharifova S."/>
            <person name="Ojaghi J."/>
            <person name="Eynullazada K."/>
            <person name="Bayramov B."/>
            <person name="Abdulazimova A."/>
            <person name="Shahmuradov I."/>
        </authorList>
    </citation>
    <scope>NUCLEOTIDE SEQUENCE [LARGE SCALE GENOMIC DNA]</scope>
    <source>
        <strain evidence="4">cv. AG2017</strain>
        <tissue evidence="3">Leaf</tissue>
    </source>
</reference>
<dbReference type="PANTHER" id="PTHR47481:SF36">
    <property type="entry name" value="CCHC-TYPE DOMAIN-CONTAINING PROTEIN"/>
    <property type="match status" value="1"/>
</dbReference>
<dbReference type="AlphaFoldDB" id="A0A2I0JJ05"/>
<protein>
    <recommendedName>
        <fullName evidence="2">DUF4219 domain-containing protein</fullName>
    </recommendedName>
</protein>
<dbReference type="Pfam" id="PF13961">
    <property type="entry name" value="DUF4219"/>
    <property type="match status" value="1"/>
</dbReference>
<sequence length="154" mass="17379">MLCPSASSVGDRGAIDVRTVGNCFKGRLYRSRVGQGPNSEKVLSKPRNRSGTTRRCCERPQSGTNYNTWKTCMESYLLVQDLWEIVGGSEATPHTDDAATLRKWKIKTGKAMIHIKVSVEEDMLEHIVYATMPKESWDIIAARFAKKNDMRLQL</sequence>
<evidence type="ECO:0000313" key="4">
    <source>
        <dbReference type="Proteomes" id="UP000233551"/>
    </source>
</evidence>
<evidence type="ECO:0000259" key="2">
    <source>
        <dbReference type="Pfam" id="PF13961"/>
    </source>
</evidence>
<dbReference type="Proteomes" id="UP000233551">
    <property type="component" value="Unassembled WGS sequence"/>
</dbReference>
<organism evidence="3 4">
    <name type="scientific">Punica granatum</name>
    <name type="common">Pomegranate</name>
    <dbReference type="NCBI Taxonomy" id="22663"/>
    <lineage>
        <taxon>Eukaryota</taxon>
        <taxon>Viridiplantae</taxon>
        <taxon>Streptophyta</taxon>
        <taxon>Embryophyta</taxon>
        <taxon>Tracheophyta</taxon>
        <taxon>Spermatophyta</taxon>
        <taxon>Magnoliopsida</taxon>
        <taxon>eudicotyledons</taxon>
        <taxon>Gunneridae</taxon>
        <taxon>Pentapetalae</taxon>
        <taxon>rosids</taxon>
        <taxon>malvids</taxon>
        <taxon>Myrtales</taxon>
        <taxon>Lythraceae</taxon>
        <taxon>Punica</taxon>
    </lineage>
</organism>
<evidence type="ECO:0000313" key="3">
    <source>
        <dbReference type="EMBL" id="PKI56232.1"/>
    </source>
</evidence>
<comment type="caution">
    <text evidence="3">The sequence shown here is derived from an EMBL/GenBank/DDBJ whole genome shotgun (WGS) entry which is preliminary data.</text>
</comment>
<evidence type="ECO:0000256" key="1">
    <source>
        <dbReference type="SAM" id="MobiDB-lite"/>
    </source>
</evidence>
<proteinExistence type="predicted"/>
<keyword evidence="4" id="KW-1185">Reference proteome</keyword>
<feature type="region of interest" description="Disordered" evidence="1">
    <location>
        <begin position="34"/>
        <end position="57"/>
    </location>
</feature>
<gene>
    <name evidence="3" type="ORF">CRG98_023427</name>
</gene>
<dbReference type="InterPro" id="IPR025314">
    <property type="entry name" value="DUF4219"/>
</dbReference>
<feature type="domain" description="DUF4219" evidence="2">
    <location>
        <begin position="63"/>
        <end position="86"/>
    </location>
</feature>
<name>A0A2I0JJ05_PUNGR</name>